<dbReference type="PROSITE" id="PS50093">
    <property type="entry name" value="PKD"/>
    <property type="match status" value="1"/>
</dbReference>
<feature type="region of interest" description="Disordered" evidence="2">
    <location>
        <begin position="118"/>
        <end position="140"/>
    </location>
</feature>
<dbReference type="InterPro" id="IPR013022">
    <property type="entry name" value="Xyl_isomerase-like_TIM-brl"/>
</dbReference>
<dbReference type="AlphaFoldDB" id="A0A0H2KL52"/>
<dbReference type="Gene3D" id="2.60.40.10">
    <property type="entry name" value="Immunoglobulins"/>
    <property type="match status" value="1"/>
</dbReference>
<dbReference type="Pfam" id="PF01261">
    <property type="entry name" value="AP_endonuc_2"/>
    <property type="match status" value="1"/>
</dbReference>
<dbReference type="InterPro" id="IPR036237">
    <property type="entry name" value="Xyl_isomerase-like_sf"/>
</dbReference>
<keyword evidence="5" id="KW-1185">Reference proteome</keyword>
<protein>
    <recommendedName>
        <fullName evidence="3">PKD domain-containing protein</fullName>
    </recommendedName>
</protein>
<evidence type="ECO:0000313" key="4">
    <source>
        <dbReference type="EMBL" id="KLN34285.1"/>
    </source>
</evidence>
<dbReference type="SUPFAM" id="SSF49299">
    <property type="entry name" value="PKD domain"/>
    <property type="match status" value="1"/>
</dbReference>
<dbReference type="InterPro" id="IPR008979">
    <property type="entry name" value="Galactose-bd-like_sf"/>
</dbReference>
<gene>
    <name evidence="4" type="ORF">FB00_12790</name>
</gene>
<dbReference type="Pfam" id="PF07995">
    <property type="entry name" value="GSDH"/>
    <property type="match status" value="1"/>
</dbReference>
<dbReference type="GO" id="GO:0005975">
    <property type="term" value="P:carbohydrate metabolic process"/>
    <property type="evidence" value="ECO:0007669"/>
    <property type="project" value="UniProtKB-ARBA"/>
</dbReference>
<dbReference type="InterPro" id="IPR011041">
    <property type="entry name" value="Quinoprot_gluc/sorb_DH_b-prop"/>
</dbReference>
<dbReference type="InterPro" id="IPR013783">
    <property type="entry name" value="Ig-like_fold"/>
</dbReference>
<evidence type="ECO:0000256" key="2">
    <source>
        <dbReference type="SAM" id="MobiDB-lite"/>
    </source>
</evidence>
<dbReference type="PANTHER" id="PTHR19328">
    <property type="entry name" value="HEDGEHOG-INTERACTING PROTEIN"/>
    <property type="match status" value="1"/>
</dbReference>
<feature type="domain" description="PKD" evidence="3">
    <location>
        <begin position="548"/>
        <end position="624"/>
    </location>
</feature>
<dbReference type="SUPFAM" id="SSF51658">
    <property type="entry name" value="Xylose isomerase-like"/>
    <property type="match status" value="1"/>
</dbReference>
<evidence type="ECO:0000256" key="1">
    <source>
        <dbReference type="ARBA" id="ARBA00023277"/>
    </source>
</evidence>
<evidence type="ECO:0000313" key="5">
    <source>
        <dbReference type="Proteomes" id="UP000035265"/>
    </source>
</evidence>
<dbReference type="Gene3D" id="2.60.120.260">
    <property type="entry name" value="Galactose-binding domain-like"/>
    <property type="match status" value="1"/>
</dbReference>
<dbReference type="PATRIC" id="fig|264251.5.peg.2600"/>
<dbReference type="STRING" id="264251.FB00_12790"/>
<dbReference type="InterPro" id="IPR035986">
    <property type="entry name" value="PKD_dom_sf"/>
</dbReference>
<dbReference type="EMBL" id="JNBQ01000016">
    <property type="protein sequence ID" value="KLN34285.1"/>
    <property type="molecule type" value="Genomic_DNA"/>
</dbReference>
<dbReference type="Gene3D" id="2.120.10.30">
    <property type="entry name" value="TolB, C-terminal domain"/>
    <property type="match status" value="1"/>
</dbReference>
<dbReference type="PANTHER" id="PTHR19328:SF75">
    <property type="entry name" value="ALDOSE SUGAR DEHYDROGENASE YLII"/>
    <property type="match status" value="1"/>
</dbReference>
<comment type="caution">
    <text evidence="4">The sequence shown here is derived from an EMBL/GenBank/DDBJ whole genome shotgun (WGS) entry which is preliminary data.</text>
</comment>
<keyword evidence="1" id="KW-0119">Carbohydrate metabolism</keyword>
<dbReference type="Proteomes" id="UP000035265">
    <property type="component" value="Unassembled WGS sequence"/>
</dbReference>
<accession>A0A0H2KL52</accession>
<reference evidence="4 5" key="1">
    <citation type="submission" date="2014-05" db="EMBL/GenBank/DDBJ databases">
        <title>Cellulosimicrobium funkei U11 genome.</title>
        <authorList>
            <person name="Hu C."/>
            <person name="Gong Y."/>
            <person name="Wan W."/>
            <person name="Jiang M."/>
        </authorList>
    </citation>
    <scope>NUCLEOTIDE SEQUENCE [LARGE SCALE GENOMIC DNA]</scope>
    <source>
        <strain evidence="4 5">U11</strain>
    </source>
</reference>
<dbReference type="SMART" id="SM00089">
    <property type="entry name" value="PKD"/>
    <property type="match status" value="1"/>
</dbReference>
<dbReference type="InterPro" id="IPR012938">
    <property type="entry name" value="Glc/Sorbosone_DH"/>
</dbReference>
<organism evidence="4 5">
    <name type="scientific">Cellulosimicrobium funkei</name>
    <dbReference type="NCBI Taxonomy" id="264251"/>
    <lineage>
        <taxon>Bacteria</taxon>
        <taxon>Bacillati</taxon>
        <taxon>Actinomycetota</taxon>
        <taxon>Actinomycetes</taxon>
        <taxon>Micrococcales</taxon>
        <taxon>Promicromonosporaceae</taxon>
        <taxon>Cellulosimicrobium</taxon>
    </lineage>
</organism>
<dbReference type="CDD" id="cd00146">
    <property type="entry name" value="PKD"/>
    <property type="match status" value="1"/>
</dbReference>
<proteinExistence type="predicted"/>
<evidence type="ECO:0000259" key="3">
    <source>
        <dbReference type="PROSITE" id="PS50093"/>
    </source>
</evidence>
<dbReference type="SUPFAM" id="SSF49785">
    <property type="entry name" value="Galactose-binding domain-like"/>
    <property type="match status" value="1"/>
</dbReference>
<dbReference type="InterPro" id="IPR011042">
    <property type="entry name" value="6-blade_b-propeller_TolB-like"/>
</dbReference>
<name>A0A0H2KL52_9MICO</name>
<feature type="region of interest" description="Disordered" evidence="2">
    <location>
        <begin position="1"/>
        <end position="27"/>
    </location>
</feature>
<sequence>MLVPLSISGAGAHPGHEEATPAADEATDWDSYEKVLLSKNTGEPIDLAVLPDSRVLHTARDGVVRLTDSATGLTTQIADLDVYSNSEDGLQGISLDPNFEENHFLYLVYAPRVMEGTSPSGVEYPETTPSGSAPNSLPAGEDESYWDRWLGYNQLSRFTWDPATDAIDLSTERAILKVDAQRGQCCHVGADMAWDDEGNLFLSTGDNTPASTPGANGYAPNNNAPGMNPGFDDRRGAGSTNDLRGKILRINPIEDLAAGTEVGPGTTYTIPEGNLFDDPQYDDVRDLVRDETYVMGLRNPFRIDYDVESGALVWGDYGPDAAAADPNRGPMGYVEWQLTTEPMNGGWPYCHGPNANYNEWDYATSTPGEFFDCEAGAVNNSTWNTGLDVLPPATAPQVYYGDKAGDQPELLDPLAEWGGTGQAPMGGPIYRFDENLDSDVKFPEYWDGHPLMAEFSQDYVAAFTLDELTSDGEVTAVEDFLPNAHLESVNQPIWDNVMDMEFGPDGALYVLEYGDGFFRQNPDAGLYKVVYGSSNTHPRAFISADPVSGSTAPLEVTFDASASTDAETPAAELVYDWDFDSDGVYDAQGVSVTHTFTELGQFNVQLRVTDAGGNFGLAIQQITVGNTAPVITLDQPDGAIFNWGDAVPYTVSVEDAEDGDQPTCRNIQYTFGLGHNTHAHPEVSGRAADTEAGCGFTIQTSENAVEHGEGEKIYGTLVVTYTDQAQGSVPAIRGEATHILKPEEQQAEWYDAAEGIEVVPGTDADAGYYVSSLDAGDSFSYSPISLVHAPSGEPITEVTVRGRGEGTVSLGWEGADGESTQALADLEFSGDAWQEVTQTLTDVPGGSGSVVVTSTGGVDVDNLLFAVGDGTGEPVTVPVDQVSIQMFSLIPWVNEVGLEAVLERLSEIGLKNIEPFGGNFAGYTAEEFRALADSYGLSVKSSHYDVNEATFDATLDYVTTLGQEYVGSGGFPSPGIGTYENTLATAEAMNRLGQRTVDAGLEKFFGHNHDGEFRTTYEHEGETLSAWEILVRETDPDLVTFQLDVAWAAHAGVDVPALIEEYGDRIELLHVKDATGLNAGGRPTFTNLGEGEVPLQEILTAAQEAGVAYYVMEWDMAPDGEDFAATGFEYLTGLPAGEPAPDVTVTAQARCLAGNAYVAVRVLNEDEVPLTVTLETPYGSKTFENVAPGKNAYQSFNARADEVAAGTATVSVTDAEGRTGTVTSEYDAVSCG</sequence>
<dbReference type="Gene3D" id="3.20.20.150">
    <property type="entry name" value="Divalent-metal-dependent TIM barrel enzymes"/>
    <property type="match status" value="1"/>
</dbReference>
<dbReference type="SUPFAM" id="SSF50952">
    <property type="entry name" value="Soluble quinoprotein glucose dehydrogenase"/>
    <property type="match status" value="1"/>
</dbReference>
<dbReference type="InterPro" id="IPR000601">
    <property type="entry name" value="PKD_dom"/>
</dbReference>
<dbReference type="Pfam" id="PF18911">
    <property type="entry name" value="PKD_4"/>
    <property type="match status" value="1"/>
</dbReference>
<dbReference type="InterPro" id="IPR022409">
    <property type="entry name" value="PKD/Chitinase_dom"/>
</dbReference>